<sequence length="378" mass="45256">MNEKQSMNKVKQIKKLSKVFLFLVLFSFLLVILYLLHLLYNPKIYFRQIQKRTWSTDIKPNFKDISPFYEKTNCESFEYDVSEWTLKYLKLNETKDYEDGNEINENEIKSFQCKNKLKELLNGKSVKRIIHKNNTIENCGCTKHTSQCNESAYFNSVLMKRVNTPPCCREKLLEMLNTFSRELQTLHVPHMLAFGAVLGWARYGKMIPYDRDIDLIIDKSFWNTTLFFDTLRKIERINGHKSKFEDNGKKLCMTYSATNHNFIDIWPFEIIKRVGKCPEVSIPHYFWKLQPLENLFPERYVRFENIMTYVPRDPHRYLNILYKNWKKELDCSYKKENKCSEKESDYSQYNSESRDIMLMIIILSIIVVIILYSTYCKV</sequence>
<keyword evidence="1" id="KW-0812">Transmembrane</keyword>
<dbReference type="PANTHER" id="PTHR13627:SF31">
    <property type="entry name" value="RIBITOL 5-PHOSPHATE TRANSFERASE FKRP"/>
    <property type="match status" value="1"/>
</dbReference>
<dbReference type="InterPro" id="IPR052613">
    <property type="entry name" value="LicD_transferase"/>
</dbReference>
<dbReference type="RefSeq" id="XP_065675217.1">
    <property type="nucleotide sequence ID" value="XM_065819145.1"/>
</dbReference>
<dbReference type="PANTHER" id="PTHR13627">
    <property type="entry name" value="FUKUTIN RELATED PROTEIN"/>
    <property type="match status" value="1"/>
</dbReference>
<keyword evidence="1" id="KW-0472">Membrane</keyword>
<evidence type="ECO:0000313" key="3">
    <source>
        <dbReference type="RefSeq" id="XP_065675217.1"/>
    </source>
</evidence>
<protein>
    <submittedName>
        <fullName evidence="3">Ribitol 5-phosphate transferase FKRP-like</fullName>
    </submittedName>
</protein>
<dbReference type="Proteomes" id="UP001652625">
    <property type="component" value="Chromosome 15"/>
</dbReference>
<feature type="transmembrane region" description="Helical" evidence="1">
    <location>
        <begin position="356"/>
        <end position="375"/>
    </location>
</feature>
<feature type="transmembrane region" description="Helical" evidence="1">
    <location>
        <begin position="20"/>
        <end position="40"/>
    </location>
</feature>
<name>A0ABM4DKZ8_HYDVU</name>
<keyword evidence="2" id="KW-1185">Reference proteome</keyword>
<keyword evidence="1" id="KW-1133">Transmembrane helix</keyword>
<accession>A0ABM4DKZ8</accession>
<proteinExistence type="predicted"/>
<organism evidence="2 3">
    <name type="scientific">Hydra vulgaris</name>
    <name type="common">Hydra</name>
    <name type="synonym">Hydra attenuata</name>
    <dbReference type="NCBI Taxonomy" id="6087"/>
    <lineage>
        <taxon>Eukaryota</taxon>
        <taxon>Metazoa</taxon>
        <taxon>Cnidaria</taxon>
        <taxon>Hydrozoa</taxon>
        <taxon>Hydroidolina</taxon>
        <taxon>Anthoathecata</taxon>
        <taxon>Aplanulata</taxon>
        <taxon>Hydridae</taxon>
        <taxon>Hydra</taxon>
    </lineage>
</organism>
<evidence type="ECO:0000313" key="2">
    <source>
        <dbReference type="Proteomes" id="UP001652625"/>
    </source>
</evidence>
<evidence type="ECO:0000256" key="1">
    <source>
        <dbReference type="SAM" id="Phobius"/>
    </source>
</evidence>
<gene>
    <name evidence="3" type="primary">LOC136091509</name>
</gene>
<dbReference type="GeneID" id="136091509"/>
<reference evidence="3" key="1">
    <citation type="submission" date="2025-08" db="UniProtKB">
        <authorList>
            <consortium name="RefSeq"/>
        </authorList>
    </citation>
    <scope>IDENTIFICATION</scope>
</reference>